<evidence type="ECO:0000313" key="3">
    <source>
        <dbReference type="EMBL" id="OME94026.1"/>
    </source>
</evidence>
<feature type="transmembrane region" description="Helical" evidence="1">
    <location>
        <begin position="9"/>
        <end position="26"/>
    </location>
</feature>
<organism evidence="3 4">
    <name type="scientific">Paenibacillus lautus</name>
    <name type="common">Bacillus lautus</name>
    <dbReference type="NCBI Taxonomy" id="1401"/>
    <lineage>
        <taxon>Bacteria</taxon>
        <taxon>Bacillati</taxon>
        <taxon>Bacillota</taxon>
        <taxon>Bacilli</taxon>
        <taxon>Bacillales</taxon>
        <taxon>Paenibacillaceae</taxon>
        <taxon>Paenibacillus</taxon>
    </lineage>
</organism>
<reference evidence="3 4" key="1">
    <citation type="submission" date="2016-11" db="EMBL/GenBank/DDBJ databases">
        <title>Paenibacillus species isolates.</title>
        <authorList>
            <person name="Beno S.M."/>
        </authorList>
    </citation>
    <scope>NUCLEOTIDE SEQUENCE [LARGE SCALE GENOMIC DNA]</scope>
    <source>
        <strain evidence="3 4">FSL F4-0100</strain>
    </source>
</reference>
<dbReference type="Proteomes" id="UP000187074">
    <property type="component" value="Unassembled WGS sequence"/>
</dbReference>
<dbReference type="InterPro" id="IPR021309">
    <property type="entry name" value="YgaP-like_TM"/>
</dbReference>
<gene>
    <name evidence="3" type="ORF">BK123_11730</name>
</gene>
<accession>A0A1R1B4H4</accession>
<protein>
    <recommendedName>
        <fullName evidence="2">Inner membrane protein YgaP-like transmembrane domain-containing protein</fullName>
    </recommendedName>
</protein>
<feature type="domain" description="Inner membrane protein YgaP-like transmembrane" evidence="2">
    <location>
        <begin position="1"/>
        <end position="62"/>
    </location>
</feature>
<dbReference type="STRING" id="1401.BK123_11730"/>
<keyword evidence="1" id="KW-1133">Transmembrane helix</keyword>
<dbReference type="EMBL" id="MRTF01000003">
    <property type="protein sequence ID" value="OME94026.1"/>
    <property type="molecule type" value="Genomic_DNA"/>
</dbReference>
<comment type="caution">
    <text evidence="3">The sequence shown here is derived from an EMBL/GenBank/DDBJ whole genome shotgun (WGS) entry which is preliminary data.</text>
</comment>
<dbReference type="Pfam" id="PF11127">
    <property type="entry name" value="YgaP-like_TM"/>
    <property type="match status" value="1"/>
</dbReference>
<name>A0A1R1B4H4_PAELA</name>
<proteinExistence type="predicted"/>
<dbReference type="AlphaFoldDB" id="A0A1R1B4H4"/>
<dbReference type="OrthoDB" id="5405951at2"/>
<keyword evidence="1" id="KW-0472">Membrane</keyword>
<keyword evidence="1" id="KW-0812">Transmembrane</keyword>
<evidence type="ECO:0000256" key="1">
    <source>
        <dbReference type="SAM" id="Phobius"/>
    </source>
</evidence>
<evidence type="ECO:0000259" key="2">
    <source>
        <dbReference type="Pfam" id="PF11127"/>
    </source>
</evidence>
<dbReference type="RefSeq" id="WP_076322692.1">
    <property type="nucleotide sequence ID" value="NZ_MRTF01000003.1"/>
</dbReference>
<sequence>MKNVGGIDRLFRFILSFPLLFVLFYLDSNWRYIGLIGLVLLFNVLTRICFINRIFGINSCRIKRGTGERPL</sequence>
<evidence type="ECO:0000313" key="4">
    <source>
        <dbReference type="Proteomes" id="UP000187074"/>
    </source>
</evidence>
<feature type="transmembrane region" description="Helical" evidence="1">
    <location>
        <begin position="32"/>
        <end position="55"/>
    </location>
</feature>